<sequence>MNTFNIYKINYGTVYDNKINMSSINNISLDKYLEKIITTQDNLMRELYNGLNLNQDIIGDSVIVYENDKHIYQIFFLPIYAHPNQDNQDNQNNQNNQDNLENQDQLKNYNQLASILANRNNIGNYVYGDAFLICSKIREDYTCEACNFEIDDILNIIKLKLWHKAVFLTCDKKICEFIFNSYPLEQFSEEECKNYQYIEVKILDFEFLLCFQVKPNRNIINHLGSIFLNSHNIYGDVIICLKQENTYLDCSKEFMKDILLYLLQNGIRESLDSKEAIKKNDLHVVNNKYIQFKKYYDKNKNKYCMNCNYNNEMLLSELLFCANCITFYHNIECKNSDIKHSCIKKDKLQDCIKIEQ</sequence>
<accession>A0A1V0SGG0</accession>
<protein>
    <submittedName>
        <fullName evidence="1">Uncharacterized protein</fullName>
    </submittedName>
</protein>
<reference evidence="1" key="1">
    <citation type="journal article" date="2017" name="Science">
        <title>Giant viruses with an expanded complement of translation system components.</title>
        <authorList>
            <person name="Schulz F."/>
            <person name="Yutin N."/>
            <person name="Ivanova N.N."/>
            <person name="Ortega D.R."/>
            <person name="Lee T.K."/>
            <person name="Vierheilig J."/>
            <person name="Daims H."/>
            <person name="Horn M."/>
            <person name="Wagner M."/>
            <person name="Jensen G.J."/>
            <person name="Kyrpides N.C."/>
            <person name="Koonin E.V."/>
            <person name="Woyke T."/>
        </authorList>
    </citation>
    <scope>NUCLEOTIDE SEQUENCE</scope>
    <source>
        <strain evidence="1">HKV1</strain>
    </source>
</reference>
<evidence type="ECO:0000313" key="1">
    <source>
        <dbReference type="EMBL" id="ARF10805.1"/>
    </source>
</evidence>
<proteinExistence type="predicted"/>
<name>A0A1V0SGG0_9VIRU</name>
<dbReference type="EMBL" id="KY684105">
    <property type="protein sequence ID" value="ARF10805.1"/>
    <property type="molecule type" value="Genomic_DNA"/>
</dbReference>
<gene>
    <name evidence="1" type="ORF">Hokovirus_3_78</name>
</gene>
<organism evidence="1">
    <name type="scientific">Hokovirus HKV1</name>
    <dbReference type="NCBI Taxonomy" id="1977638"/>
    <lineage>
        <taxon>Viruses</taxon>
        <taxon>Varidnaviria</taxon>
        <taxon>Bamfordvirae</taxon>
        <taxon>Nucleocytoviricota</taxon>
        <taxon>Megaviricetes</taxon>
        <taxon>Imitervirales</taxon>
        <taxon>Mimiviridae</taxon>
        <taxon>Klosneuvirinae</taxon>
        <taxon>Hokovirus</taxon>
    </lineage>
</organism>